<feature type="transmembrane region" description="Helical" evidence="1">
    <location>
        <begin position="537"/>
        <end position="561"/>
    </location>
</feature>
<dbReference type="SUPFAM" id="SSF53474">
    <property type="entry name" value="alpha/beta-Hydrolases"/>
    <property type="match status" value="1"/>
</dbReference>
<accession>A0A1H9MIP0</accession>
<dbReference type="InterPro" id="IPR029058">
    <property type="entry name" value="AB_hydrolase_fold"/>
</dbReference>
<protein>
    <submittedName>
        <fullName evidence="2">Pimeloyl-ACP methyl ester carboxylesterase</fullName>
    </submittedName>
</protein>
<sequence>MPSIKPSRRTVAAGLAGAVLLGLAYLGVSPEGTMTVPDGAAPGSLTTEPCDYTTESGTLAADCGTLVVPENRRDPASDLIALPVTRIRATTPNPGAPVFRLGGGPGATNMDFPQASRLTGTGDVVLVGYRGVDGSRRLDCPEVAASMRNGGGIADAKTLPSTSKAFELCADRLTGDGVDLTGYSIVQRIEDFEAARTALGYDRINLISSSAGTRTAMIYSWRHPESLGRSVMVSVNTPGHLFWDPRTTDSQFGQYTGLCRADAGCAARTPDLAASVRDVATAMPQRWGPLAVKDTNVRVLSQYALHHNGKSQAPNSAPTVLDAYLSGDTGALWAMSVLGDVVLPDSLVWGEFASFAMIDAPANRRYYDAGGDPGSILGNASTDFLWAGPSGVATVWPDSPDNTDYRTVRPSDVETLVVSGEIDFSTPSQLATQDLLPSLSRGKQVVLSGLDHTYDFWEHRPEASKHMLTTFYATGQVDDSGFDPRPVAFGDVPMSMSTIARLLIGVAVGGALLGLVVLALIARSARRRGGFSSRRSAWIRALTALPLGLGGWLLGVLVVWTVNPDDYVVSATAVVPGVGALIGLGAYVAWVRPEWTRKVRRRGLVAGAGAAFLGAALGTWALPGLAAPLTAVVGAAVAVNLVLMFLRGSAAGPAGA</sequence>
<reference evidence="3" key="1">
    <citation type="submission" date="2016-10" db="EMBL/GenBank/DDBJ databases">
        <authorList>
            <person name="Varghese N."/>
            <person name="Submissions S."/>
        </authorList>
    </citation>
    <scope>NUCLEOTIDE SEQUENCE [LARGE SCALE GENOMIC DNA]</scope>
    <source>
        <strain evidence="3">DSM 44437</strain>
    </source>
</reference>
<dbReference type="Gene3D" id="3.40.50.1820">
    <property type="entry name" value="alpha/beta hydrolase"/>
    <property type="match status" value="1"/>
</dbReference>
<dbReference type="STRING" id="65499.SAMN04488000_10753"/>
<feature type="transmembrane region" description="Helical" evidence="1">
    <location>
        <begin position="502"/>
        <end position="525"/>
    </location>
</feature>
<keyword evidence="3" id="KW-1185">Reference proteome</keyword>
<organism evidence="2 3">
    <name type="scientific">Lentzea albida</name>
    <dbReference type="NCBI Taxonomy" id="65499"/>
    <lineage>
        <taxon>Bacteria</taxon>
        <taxon>Bacillati</taxon>
        <taxon>Actinomycetota</taxon>
        <taxon>Actinomycetes</taxon>
        <taxon>Pseudonocardiales</taxon>
        <taxon>Pseudonocardiaceae</taxon>
        <taxon>Lentzea</taxon>
    </lineage>
</organism>
<gene>
    <name evidence="2" type="ORF">SAMN04488000_10753</name>
</gene>
<dbReference type="EMBL" id="FOFV01000007">
    <property type="protein sequence ID" value="SER23411.1"/>
    <property type="molecule type" value="Genomic_DNA"/>
</dbReference>
<evidence type="ECO:0000256" key="1">
    <source>
        <dbReference type="SAM" id="Phobius"/>
    </source>
</evidence>
<proteinExistence type="predicted"/>
<name>A0A1H9MIP0_9PSEU</name>
<feature type="transmembrane region" description="Helical" evidence="1">
    <location>
        <begin position="567"/>
        <end position="591"/>
    </location>
</feature>
<dbReference type="Proteomes" id="UP000199503">
    <property type="component" value="Unassembled WGS sequence"/>
</dbReference>
<keyword evidence="1" id="KW-0472">Membrane</keyword>
<keyword evidence="1" id="KW-1133">Transmembrane helix</keyword>
<dbReference type="OrthoDB" id="9796770at2"/>
<dbReference type="AlphaFoldDB" id="A0A1H9MIP0"/>
<feature type="transmembrane region" description="Helical" evidence="1">
    <location>
        <begin position="628"/>
        <end position="646"/>
    </location>
</feature>
<keyword evidence="1" id="KW-0812">Transmembrane</keyword>
<evidence type="ECO:0000313" key="2">
    <source>
        <dbReference type="EMBL" id="SER23411.1"/>
    </source>
</evidence>
<feature type="transmembrane region" description="Helical" evidence="1">
    <location>
        <begin position="603"/>
        <end position="622"/>
    </location>
</feature>
<dbReference type="RefSeq" id="WP_089917866.1">
    <property type="nucleotide sequence ID" value="NZ_FOFV01000007.1"/>
</dbReference>
<evidence type="ECO:0000313" key="3">
    <source>
        <dbReference type="Proteomes" id="UP000199503"/>
    </source>
</evidence>